<reference evidence="4 5" key="1">
    <citation type="journal article" date="2020" name="Cell Host Microbe">
        <title>Functional and Genomic Variation between Human-Derived Isolates of Lachnospiraceae Reveals Inter- and Intra-Species Diversity.</title>
        <authorList>
            <person name="Sorbara M.T."/>
            <person name="Littmann E.R."/>
            <person name="Fontana E."/>
            <person name="Moody T.U."/>
            <person name="Kohout C.E."/>
            <person name="Gjonbalaj M."/>
            <person name="Eaton V."/>
            <person name="Seok R."/>
            <person name="Leiner I.M."/>
            <person name="Pamer E.G."/>
        </authorList>
    </citation>
    <scope>NUCLEOTIDE SEQUENCE [LARGE SCALE GENOMIC DNA]</scope>
    <source>
        <strain evidence="4 5">MSK.17.74</strain>
    </source>
</reference>
<comment type="caution">
    <text evidence="4">The sequence shown here is derived from an EMBL/GenBank/DDBJ whole genome shotgun (WGS) entry which is preliminary data.</text>
</comment>
<dbReference type="PANTHER" id="PTHR31727:SF6">
    <property type="entry name" value="OLEOYL-ACYL CARRIER PROTEIN THIOESTERASE 1, CHLOROPLASTIC"/>
    <property type="match status" value="1"/>
</dbReference>
<dbReference type="Proteomes" id="UP001644719">
    <property type="component" value="Unassembled WGS sequence"/>
</dbReference>
<evidence type="ECO:0000313" key="5">
    <source>
        <dbReference type="Proteomes" id="UP001644719"/>
    </source>
</evidence>
<dbReference type="RefSeq" id="WP_148463303.1">
    <property type="nucleotide sequence ID" value="NZ_JAAIPU010000052.1"/>
</dbReference>
<name>A0ABX2H7J7_9FIRM</name>
<dbReference type="EMBL" id="JAAITS010000017">
    <property type="protein sequence ID" value="NSG85300.1"/>
    <property type="molecule type" value="Genomic_DNA"/>
</dbReference>
<dbReference type="PANTHER" id="PTHR31727">
    <property type="entry name" value="OLEOYL-ACYL CARRIER PROTEIN THIOESTERASE 1, CHLOROPLASTIC"/>
    <property type="match status" value="1"/>
</dbReference>
<dbReference type="Pfam" id="PF01643">
    <property type="entry name" value="Acyl-ACP_TE"/>
    <property type="match status" value="1"/>
</dbReference>
<proteinExistence type="inferred from homology"/>
<protein>
    <submittedName>
        <fullName evidence="4">Acyl-[acyl-carrier-protein] thioesterase</fullName>
    </submittedName>
</protein>
<dbReference type="CDD" id="cd00586">
    <property type="entry name" value="4HBT"/>
    <property type="match status" value="1"/>
</dbReference>
<dbReference type="SUPFAM" id="SSF54637">
    <property type="entry name" value="Thioesterase/thiol ester dehydrase-isomerase"/>
    <property type="match status" value="2"/>
</dbReference>
<keyword evidence="5" id="KW-1185">Reference proteome</keyword>
<organism evidence="4 5">
    <name type="scientific">Blautia faecis</name>
    <dbReference type="NCBI Taxonomy" id="871665"/>
    <lineage>
        <taxon>Bacteria</taxon>
        <taxon>Bacillati</taxon>
        <taxon>Bacillota</taxon>
        <taxon>Clostridia</taxon>
        <taxon>Lachnospirales</taxon>
        <taxon>Lachnospiraceae</taxon>
        <taxon>Blautia</taxon>
    </lineage>
</organism>
<feature type="domain" description="Acyl-ACP thioesterase N-terminal hotdog" evidence="3">
    <location>
        <begin position="6"/>
        <end position="127"/>
    </location>
</feature>
<dbReference type="Gene3D" id="3.10.129.10">
    <property type="entry name" value="Hotdog Thioesterase"/>
    <property type="match status" value="1"/>
</dbReference>
<dbReference type="InterPro" id="IPR002864">
    <property type="entry name" value="Acyl-ACP_thioesterase_NHD"/>
</dbReference>
<evidence type="ECO:0000256" key="2">
    <source>
        <dbReference type="ARBA" id="ARBA00022946"/>
    </source>
</evidence>
<dbReference type="InterPro" id="IPR045023">
    <property type="entry name" value="FATA/B"/>
</dbReference>
<comment type="similarity">
    <text evidence="1">Belongs to the acyl-ACP thioesterase family.</text>
</comment>
<keyword evidence="2" id="KW-0809">Transit peptide</keyword>
<evidence type="ECO:0000256" key="1">
    <source>
        <dbReference type="ARBA" id="ARBA00006500"/>
    </source>
</evidence>
<gene>
    <name evidence="4" type="ORF">G5B17_07610</name>
</gene>
<evidence type="ECO:0000313" key="4">
    <source>
        <dbReference type="EMBL" id="NSG85300.1"/>
    </source>
</evidence>
<evidence type="ECO:0000259" key="3">
    <source>
        <dbReference type="Pfam" id="PF01643"/>
    </source>
</evidence>
<dbReference type="InterPro" id="IPR029069">
    <property type="entry name" value="HotDog_dom_sf"/>
</dbReference>
<sequence length="236" mass="26952">MSYSFKGRVRYSEIGEDGCLTLPGIQNYYQDCCTFQSEEIGQGMEVLEERQRAWVLSSWQIVVNRYPGLGETIVASTAPYGFKGFLGMRNFTLKTEDGELLSYANSIWTNIDTETGLPARLTDEDIRGYELDEKLEMDYAPRKIALPEGMEAQEPFAIQKHHLDTHHHVNNCQYIRMGADYLPEGFVIRQMRAEYKKQALLGDVFYPAVKLEMRKVTVALSTENGEPYAIVEFMSA</sequence>
<accession>A0ABX2H7J7</accession>